<dbReference type="Proteomes" id="UP000007819">
    <property type="component" value="Chromosome A2"/>
</dbReference>
<keyword evidence="10" id="KW-1185">Reference proteome</keyword>
<comment type="similarity">
    <text evidence="2">Belongs to the CWC21 family.</text>
</comment>
<feature type="region of interest" description="Disordered" evidence="7">
    <location>
        <begin position="573"/>
        <end position="827"/>
    </location>
</feature>
<evidence type="ECO:0000313" key="9">
    <source>
        <dbReference type="EnsemblMetazoa" id="XP_016662814.1"/>
    </source>
</evidence>
<feature type="compositionally biased region" description="Basic and acidic residues" evidence="7">
    <location>
        <begin position="221"/>
        <end position="231"/>
    </location>
</feature>
<dbReference type="Pfam" id="PF15230">
    <property type="entry name" value="SRRM_C"/>
    <property type="match status" value="1"/>
</dbReference>
<feature type="compositionally biased region" description="Basic residues" evidence="7">
    <location>
        <begin position="232"/>
        <end position="242"/>
    </location>
</feature>
<evidence type="ECO:0000256" key="5">
    <source>
        <dbReference type="ARBA" id="ARBA00023187"/>
    </source>
</evidence>
<dbReference type="GO" id="GO:0006397">
    <property type="term" value="P:mRNA processing"/>
    <property type="evidence" value="ECO:0007669"/>
    <property type="project" value="UniProtKB-KW"/>
</dbReference>
<evidence type="ECO:0000259" key="8">
    <source>
        <dbReference type="SMART" id="SM01115"/>
    </source>
</evidence>
<dbReference type="EnsemblMetazoa" id="XM_016807324.2">
    <property type="protein sequence ID" value="XP_016662813.1"/>
    <property type="gene ID" value="LOC100163695"/>
</dbReference>
<comment type="subcellular location">
    <subcellularLocation>
        <location evidence="1">Nucleus</location>
    </subcellularLocation>
</comment>
<keyword evidence="6" id="KW-0539">Nucleus</keyword>
<dbReference type="InterPro" id="IPR029360">
    <property type="entry name" value="SRRM_C"/>
</dbReference>
<dbReference type="OrthoDB" id="10267305at2759"/>
<feature type="region of interest" description="Disordered" evidence="7">
    <location>
        <begin position="486"/>
        <end position="537"/>
    </location>
</feature>
<sequence length="827" mass="95445">MYNGIGLATARGSGTNGYVQRNWAAIKKVKDQTSFKTDEELAKIDSAANRQPNQELLDHDRKRKVELKCIELEQSLEDQGFSQDEIIKKINNFRVTLLGKQKTATEYDECGRPILFYQRNNYKYSVRDSHQFADEQLKKNARLREAFGISEFFIEGSSLDPERKIKEAALAQLKSLQVDQALVQTQMNEDTSTNKDSSIANELQSKSPKHKKRKKKKSKSHKSDKEKGSDKKKSKKHKKKHSSSSEDSPRTDEVKVNKNLSQVKSKYDDDKSNKITTETKKKYESENNHKKHKRDNDKTFKNDTKEIEYKYKSDREDYRKRDSKSENSKNLKKDKITEEPNKPKSKDFVYDSKKQDNSPRHRTPIKERDRDRERDYDKYSYRQQTNRDDSKSNKEKYDKKSDKADSKYNSRKRNSRSPIKELRKKPFQPEKLTCIPADSDSDKSCYTPPPKDLNAKLSESKINEEKNLKSTKYTFSLRENSEDRLVVTKSNGRTDDLISGSQNSENQHKISESRKTNDRIDQVFLDSSTSEEGGLEEDIDLNIIKEITTEKIKKVFELHEKQEQALLHLKKKLMEKKRKVRTSSSSSDSSDEEPVKKKTVKRRRVKDSSSSNSDVNTRKKSKRSRSSSSSSSASDTSVEHHKSLKRSKDKYSKKKSRSSRRRTKDSTSRSRSLSMSVSSNDRLRKKRVSSSEESSPRRKHKTSKRKRSTRRQRSSDSSCSTRSSPSYKSMRRYSSSRSRSTSSSSSSRYSRSSSSSQDSSSSGSSRSSKSRSASIPRRRGSPSFLDRRRITSARKRPIPYTRLTPFSTNSDTDSVISVHDSPIAESH</sequence>
<evidence type="ECO:0000256" key="1">
    <source>
        <dbReference type="ARBA" id="ARBA00004123"/>
    </source>
</evidence>
<accession>A0A8R2D5V0</accession>
<dbReference type="RefSeq" id="XP_016662813.1">
    <property type="nucleotide sequence ID" value="XM_016807324.1"/>
</dbReference>
<dbReference type="Pfam" id="PF08312">
    <property type="entry name" value="cwf21"/>
    <property type="match status" value="1"/>
</dbReference>
<evidence type="ECO:0000256" key="4">
    <source>
        <dbReference type="ARBA" id="ARBA00022728"/>
    </source>
</evidence>
<feature type="compositionally biased region" description="Basic and acidic residues" evidence="7">
    <location>
        <begin position="265"/>
        <end position="408"/>
    </location>
</feature>
<feature type="compositionally biased region" description="Basic residues" evidence="7">
    <location>
        <begin position="642"/>
        <end position="663"/>
    </location>
</feature>
<dbReference type="CTD" id="38206"/>
<feature type="compositionally biased region" description="Basic and acidic residues" evidence="7">
    <location>
        <begin position="243"/>
        <end position="256"/>
    </location>
</feature>
<dbReference type="GO" id="GO:0005681">
    <property type="term" value="C:spliceosomal complex"/>
    <property type="evidence" value="ECO:0007669"/>
    <property type="project" value="UniProtKB-KW"/>
</dbReference>
<organism evidence="9 10">
    <name type="scientific">Acyrthosiphon pisum</name>
    <name type="common">Pea aphid</name>
    <dbReference type="NCBI Taxonomy" id="7029"/>
    <lineage>
        <taxon>Eukaryota</taxon>
        <taxon>Metazoa</taxon>
        <taxon>Ecdysozoa</taxon>
        <taxon>Arthropoda</taxon>
        <taxon>Hexapoda</taxon>
        <taxon>Insecta</taxon>
        <taxon>Pterygota</taxon>
        <taxon>Neoptera</taxon>
        <taxon>Paraneoptera</taxon>
        <taxon>Hemiptera</taxon>
        <taxon>Sternorrhyncha</taxon>
        <taxon>Aphidomorpha</taxon>
        <taxon>Aphidoidea</taxon>
        <taxon>Aphididae</taxon>
        <taxon>Macrosiphini</taxon>
        <taxon>Acyrthosiphon</taxon>
    </lineage>
</organism>
<reference evidence="10" key="1">
    <citation type="submission" date="2010-06" db="EMBL/GenBank/DDBJ databases">
        <authorList>
            <person name="Jiang H."/>
            <person name="Abraham K."/>
            <person name="Ali S."/>
            <person name="Alsbrooks S.L."/>
            <person name="Anim B.N."/>
            <person name="Anosike U.S."/>
            <person name="Attaway T."/>
            <person name="Bandaranaike D.P."/>
            <person name="Battles P.K."/>
            <person name="Bell S.N."/>
            <person name="Bell A.V."/>
            <person name="Beltran B."/>
            <person name="Bickham C."/>
            <person name="Bustamante Y."/>
            <person name="Caleb T."/>
            <person name="Canada A."/>
            <person name="Cardenas V."/>
            <person name="Carter K."/>
            <person name="Chacko J."/>
            <person name="Chandrabose M.N."/>
            <person name="Chavez D."/>
            <person name="Chavez A."/>
            <person name="Chen L."/>
            <person name="Chu H.-S."/>
            <person name="Claassen K.J."/>
            <person name="Cockrell R."/>
            <person name="Collins M."/>
            <person name="Cooper J.A."/>
            <person name="Cree A."/>
            <person name="Curry S.M."/>
            <person name="Da Y."/>
            <person name="Dao M.D."/>
            <person name="Das B."/>
            <person name="Davila M.-L."/>
            <person name="Davy-Carroll L."/>
            <person name="Denson S."/>
            <person name="Dinh H."/>
            <person name="Ebong V.E."/>
            <person name="Edwards J.R."/>
            <person name="Egan A."/>
            <person name="El-Daye J."/>
            <person name="Escobedo L."/>
            <person name="Fernandez S."/>
            <person name="Fernando P.R."/>
            <person name="Flagg N."/>
            <person name="Forbes L.D."/>
            <person name="Fowler R.G."/>
            <person name="Fu Q."/>
            <person name="Gabisi R.A."/>
            <person name="Ganer J."/>
            <person name="Garbino Pronczuk A."/>
            <person name="Garcia R.M."/>
            <person name="Garner T."/>
            <person name="Garrett T.E."/>
            <person name="Gonzalez D.A."/>
            <person name="Hamid H."/>
            <person name="Hawkins E.S."/>
            <person name="Hirani K."/>
            <person name="Hogues M.E."/>
            <person name="Hollins B."/>
            <person name="Hsiao C.-H."/>
            <person name="Jabil R."/>
            <person name="James M.L."/>
            <person name="Jhangiani S.N."/>
            <person name="Johnson B."/>
            <person name="Johnson Q."/>
            <person name="Joshi V."/>
            <person name="Kalu J.B."/>
            <person name="Kam C."/>
            <person name="Kashfia A."/>
            <person name="Keebler J."/>
            <person name="Kisamo H."/>
            <person name="Kovar C.L."/>
            <person name="Lago L.A."/>
            <person name="Lai C.-Y."/>
            <person name="Laidlaw J."/>
            <person name="Lara F."/>
            <person name="Le T.-K."/>
            <person name="Lee S.L."/>
            <person name="Legall F.H."/>
            <person name="Lemon S.J."/>
            <person name="Lewis L.R."/>
            <person name="Li B."/>
            <person name="Liu Y."/>
            <person name="Liu Y.-S."/>
            <person name="Lopez J."/>
            <person name="Lozado R.J."/>
            <person name="Lu J."/>
            <person name="Madu R.C."/>
            <person name="Maheshwari M."/>
            <person name="Maheshwari R."/>
            <person name="Malloy K."/>
            <person name="Martinez E."/>
            <person name="Mathew T."/>
            <person name="Mercado I.C."/>
            <person name="Mercado C."/>
            <person name="Meyer B."/>
            <person name="Montgomery K."/>
            <person name="Morgan M.B."/>
            <person name="Munidasa M."/>
            <person name="Nazareth L.V."/>
            <person name="Nelson J."/>
            <person name="Ng B.M."/>
            <person name="Nguyen N.B."/>
            <person name="Nguyen P.Q."/>
            <person name="Nguyen T."/>
            <person name="Obregon M."/>
            <person name="Okwuonu G.O."/>
            <person name="Onwere C.G."/>
            <person name="Orozco G."/>
            <person name="Parra A."/>
            <person name="Patel S."/>
            <person name="Patil S."/>
            <person name="Perez A."/>
            <person name="Perez Y."/>
            <person name="Pham C."/>
            <person name="Primus E.L."/>
            <person name="Pu L.-L."/>
            <person name="Puazo M."/>
            <person name="Qin X."/>
            <person name="Quiroz J.B."/>
            <person name="Reese J."/>
            <person name="Richards S."/>
            <person name="Rives C.M."/>
            <person name="Robberts R."/>
            <person name="Ruiz S.J."/>
            <person name="Ruiz M.J."/>
            <person name="Santibanez J."/>
            <person name="Schneider B.W."/>
            <person name="Sisson I."/>
            <person name="Smith M."/>
            <person name="Sodergren E."/>
            <person name="Song X.-Z."/>
            <person name="Song B.B."/>
            <person name="Summersgill H."/>
            <person name="Thelus R."/>
            <person name="Thornton R.D."/>
            <person name="Trejos Z.Y."/>
            <person name="Usmani K."/>
            <person name="Vattathil S."/>
            <person name="Villasana D."/>
            <person name="Walker D.L."/>
            <person name="Wang S."/>
            <person name="Wang K."/>
            <person name="White C.S."/>
            <person name="Williams A.C."/>
            <person name="Williamson J."/>
            <person name="Wilson K."/>
            <person name="Woghiren I.O."/>
            <person name="Woodworth J.R."/>
            <person name="Worley K.C."/>
            <person name="Wright R.A."/>
            <person name="Wu W."/>
            <person name="Young L."/>
            <person name="Zhang L."/>
            <person name="Zhang J."/>
            <person name="Zhu Y."/>
            <person name="Muzny D.M."/>
            <person name="Weinstock G."/>
            <person name="Gibbs R.A."/>
        </authorList>
    </citation>
    <scope>NUCLEOTIDE SEQUENCE [LARGE SCALE GENOMIC DNA]</scope>
    <source>
        <strain evidence="10">LSR1</strain>
    </source>
</reference>
<dbReference type="EnsemblMetazoa" id="XM_016807325.2">
    <property type="protein sequence ID" value="XP_016662814.1"/>
    <property type="gene ID" value="LOC100163695"/>
</dbReference>
<keyword evidence="3" id="KW-0507">mRNA processing</keyword>
<feature type="domain" description="CWF21" evidence="8">
    <location>
        <begin position="57"/>
        <end position="102"/>
    </location>
</feature>
<proteinExistence type="inferred from homology"/>
<dbReference type="InterPro" id="IPR013170">
    <property type="entry name" value="mRNA_splic_Cwf21_dom"/>
</dbReference>
<feature type="compositionally biased region" description="Basic residues" evidence="7">
    <location>
        <begin position="207"/>
        <end position="220"/>
    </location>
</feature>
<dbReference type="GO" id="GO:0008380">
    <property type="term" value="P:RNA splicing"/>
    <property type="evidence" value="ECO:0007669"/>
    <property type="project" value="UniProtKB-KW"/>
</dbReference>
<feature type="compositionally biased region" description="Polar residues" evidence="7">
    <location>
        <begin position="804"/>
        <end position="815"/>
    </location>
</feature>
<dbReference type="AlphaFoldDB" id="A0A8R2D5V0"/>
<feature type="region of interest" description="Disordered" evidence="7">
    <location>
        <begin position="187"/>
        <end position="460"/>
    </location>
</feature>
<feature type="compositionally biased region" description="Basic and acidic residues" evidence="7">
    <location>
        <begin position="486"/>
        <end position="496"/>
    </location>
</feature>
<evidence type="ECO:0000256" key="3">
    <source>
        <dbReference type="ARBA" id="ARBA00022664"/>
    </source>
</evidence>
<evidence type="ECO:0000256" key="6">
    <source>
        <dbReference type="ARBA" id="ARBA00023242"/>
    </source>
</evidence>
<evidence type="ECO:0000256" key="2">
    <source>
        <dbReference type="ARBA" id="ARBA00005954"/>
    </source>
</evidence>
<dbReference type="Gene3D" id="6.10.140.420">
    <property type="match status" value="1"/>
</dbReference>
<name>A0A8R2D5V0_ACYPI</name>
<feature type="compositionally biased region" description="Basic residues" evidence="7">
    <location>
        <begin position="697"/>
        <end position="712"/>
    </location>
</feature>
<evidence type="ECO:0000313" key="10">
    <source>
        <dbReference type="Proteomes" id="UP000007819"/>
    </source>
</evidence>
<dbReference type="RefSeq" id="XP_016662814.1">
    <property type="nucleotide sequence ID" value="XM_016807325.1"/>
</dbReference>
<keyword evidence="5" id="KW-0508">mRNA splicing</keyword>
<feature type="compositionally biased region" description="Polar residues" evidence="7">
    <location>
        <begin position="187"/>
        <end position="204"/>
    </location>
</feature>
<dbReference type="PANTHER" id="PTHR36562">
    <property type="entry name" value="SERINE/ARGININE REPETITIVE MATRIX 2"/>
    <property type="match status" value="1"/>
</dbReference>
<keyword evidence="4" id="KW-0747">Spliceosome</keyword>
<feature type="compositionally biased region" description="Basic and acidic residues" evidence="7">
    <location>
        <begin position="506"/>
        <end position="521"/>
    </location>
</feature>
<dbReference type="GeneID" id="100163695"/>
<dbReference type="PANTHER" id="PTHR36562:SF5">
    <property type="entry name" value="SERINE_ARGININE REPETITIVE MATRIX 2"/>
    <property type="match status" value="1"/>
</dbReference>
<feature type="compositionally biased region" description="Low complexity" evidence="7">
    <location>
        <begin position="669"/>
        <end position="680"/>
    </location>
</feature>
<dbReference type="SMART" id="SM01115">
    <property type="entry name" value="cwf21"/>
    <property type="match status" value="1"/>
</dbReference>
<feature type="compositionally biased region" description="Low complexity" evidence="7">
    <location>
        <begin position="715"/>
        <end position="775"/>
    </location>
</feature>
<protein>
    <recommendedName>
        <fullName evidence="8">CWF21 domain-containing protein</fullName>
    </recommendedName>
</protein>
<reference evidence="9" key="2">
    <citation type="submission" date="2022-06" db="UniProtKB">
        <authorList>
            <consortium name="EnsemblMetazoa"/>
        </authorList>
    </citation>
    <scope>IDENTIFICATION</scope>
</reference>
<dbReference type="InterPro" id="IPR051372">
    <property type="entry name" value="CWC21"/>
</dbReference>
<evidence type="ECO:0000256" key="7">
    <source>
        <dbReference type="SAM" id="MobiDB-lite"/>
    </source>
</evidence>